<dbReference type="Pfam" id="PF00205">
    <property type="entry name" value="TPP_enzyme_M"/>
    <property type="match status" value="1"/>
</dbReference>
<feature type="domain" description="Thiamine pyrophosphate enzyme TPP-binding" evidence="16">
    <location>
        <begin position="416"/>
        <end position="563"/>
    </location>
</feature>
<evidence type="ECO:0000256" key="3">
    <source>
        <dbReference type="ARBA" id="ARBA00007812"/>
    </source>
</evidence>
<evidence type="ECO:0000256" key="11">
    <source>
        <dbReference type="ARBA" id="ARBA00023052"/>
    </source>
</evidence>
<dbReference type="GO" id="GO:0009099">
    <property type="term" value="P:L-valine biosynthetic process"/>
    <property type="evidence" value="ECO:0007669"/>
    <property type="project" value="UniProtKB-UniPathway"/>
</dbReference>
<dbReference type="InterPro" id="IPR029061">
    <property type="entry name" value="THDP-binding"/>
</dbReference>
<name>A0A368JJT0_9BACT</name>
<comment type="cofactor">
    <cofactor evidence="14">
        <name>thiamine diphosphate</name>
        <dbReference type="ChEBI" id="CHEBI:58937"/>
    </cofactor>
    <text evidence="14">Binds 1 thiamine pyrophosphate per subunit.</text>
</comment>
<evidence type="ECO:0000256" key="12">
    <source>
        <dbReference type="ARBA" id="ARBA00023304"/>
    </source>
</evidence>
<comment type="catalytic activity">
    <reaction evidence="13 14">
        <text>2 pyruvate + H(+) = (2S)-2-acetolactate + CO2</text>
        <dbReference type="Rhea" id="RHEA:25249"/>
        <dbReference type="ChEBI" id="CHEBI:15361"/>
        <dbReference type="ChEBI" id="CHEBI:15378"/>
        <dbReference type="ChEBI" id="CHEBI:16526"/>
        <dbReference type="ChEBI" id="CHEBI:58476"/>
        <dbReference type="EC" id="2.2.1.6"/>
    </reaction>
</comment>
<dbReference type="InterPro" id="IPR045229">
    <property type="entry name" value="TPP_enz"/>
</dbReference>
<evidence type="ECO:0000259" key="17">
    <source>
        <dbReference type="Pfam" id="PF02776"/>
    </source>
</evidence>
<dbReference type="InterPro" id="IPR029035">
    <property type="entry name" value="DHS-like_NAD/FAD-binding_dom"/>
</dbReference>
<keyword evidence="7 14" id="KW-0808">Transferase</keyword>
<keyword evidence="9" id="KW-0274">FAD</keyword>
<comment type="caution">
    <text evidence="18">The sequence shown here is derived from an EMBL/GenBank/DDBJ whole genome shotgun (WGS) entry which is preliminary data.</text>
</comment>
<feature type="domain" description="Thiamine pyrophosphate enzyme N-terminal TPP-binding" evidence="17">
    <location>
        <begin position="28"/>
        <end position="142"/>
    </location>
</feature>
<dbReference type="Pfam" id="PF02776">
    <property type="entry name" value="TPP_enzyme_N"/>
    <property type="match status" value="1"/>
</dbReference>
<dbReference type="RefSeq" id="WP_114407725.1">
    <property type="nucleotide sequence ID" value="NZ_QOWE01000016.1"/>
</dbReference>
<dbReference type="GO" id="GO:0000287">
    <property type="term" value="F:magnesium ion binding"/>
    <property type="evidence" value="ECO:0007669"/>
    <property type="project" value="UniProtKB-UniRule"/>
</dbReference>
<gene>
    <name evidence="18" type="primary">ilvB</name>
    <name evidence="18" type="ORF">DUE52_19545</name>
</gene>
<dbReference type="SUPFAM" id="SSF52518">
    <property type="entry name" value="Thiamin diphosphate-binding fold (THDP-binding)"/>
    <property type="match status" value="2"/>
</dbReference>
<dbReference type="CDD" id="cd02015">
    <property type="entry name" value="TPP_AHAS"/>
    <property type="match status" value="1"/>
</dbReference>
<dbReference type="Proteomes" id="UP000253383">
    <property type="component" value="Unassembled WGS sequence"/>
</dbReference>
<reference evidence="18 19" key="1">
    <citation type="submission" date="2018-07" db="EMBL/GenBank/DDBJ databases">
        <title>Genome analysis of Larkinella rosea.</title>
        <authorList>
            <person name="Zhou Z."/>
            <person name="Wang G."/>
        </authorList>
    </citation>
    <scope>NUCLEOTIDE SEQUENCE [LARGE SCALE GENOMIC DNA]</scope>
    <source>
        <strain evidence="19">zzj9</strain>
    </source>
</reference>
<dbReference type="GO" id="GO:0030976">
    <property type="term" value="F:thiamine pyrophosphate binding"/>
    <property type="evidence" value="ECO:0007669"/>
    <property type="project" value="UniProtKB-UniRule"/>
</dbReference>
<dbReference type="FunFam" id="3.40.50.970:FF:000016">
    <property type="entry name" value="Acetolactate synthase"/>
    <property type="match status" value="1"/>
</dbReference>
<dbReference type="EMBL" id="QOWE01000016">
    <property type="protein sequence ID" value="RCR67919.1"/>
    <property type="molecule type" value="Genomic_DNA"/>
</dbReference>
<dbReference type="InterPro" id="IPR011766">
    <property type="entry name" value="TPP_enzyme_TPP-bd"/>
</dbReference>
<dbReference type="UniPathway" id="UPA00047">
    <property type="reaction ID" value="UER00055"/>
</dbReference>
<dbReference type="PANTHER" id="PTHR18968">
    <property type="entry name" value="THIAMINE PYROPHOSPHATE ENZYMES"/>
    <property type="match status" value="1"/>
</dbReference>
<dbReference type="AlphaFoldDB" id="A0A368JJT0"/>
<comment type="similarity">
    <text evidence="3 14">Belongs to the TPP enzyme family.</text>
</comment>
<dbReference type="EC" id="2.2.1.6" evidence="4 14"/>
<evidence type="ECO:0000256" key="1">
    <source>
        <dbReference type="ARBA" id="ARBA00004974"/>
    </source>
</evidence>
<dbReference type="Gene3D" id="3.40.50.1220">
    <property type="entry name" value="TPP-binding domain"/>
    <property type="match status" value="1"/>
</dbReference>
<dbReference type="FunFam" id="3.40.50.970:FF:000007">
    <property type="entry name" value="Acetolactate synthase"/>
    <property type="match status" value="1"/>
</dbReference>
<comment type="pathway">
    <text evidence="2 14">Amino-acid biosynthesis; L-valine biosynthesis; L-valine from pyruvate: step 1/4.</text>
</comment>
<comment type="pathway">
    <text evidence="1 14">Amino-acid biosynthesis; L-isoleucine biosynthesis; L-isoleucine from 2-oxobutanoate: step 1/4.</text>
</comment>
<dbReference type="InterPro" id="IPR012001">
    <property type="entry name" value="Thiamin_PyroP_enz_TPP-bd_dom"/>
</dbReference>
<accession>A0A368JJT0</accession>
<keyword evidence="8 14" id="KW-0479">Metal-binding</keyword>
<dbReference type="PROSITE" id="PS00187">
    <property type="entry name" value="TPP_ENZYMES"/>
    <property type="match status" value="1"/>
</dbReference>
<dbReference type="InterPro" id="IPR012000">
    <property type="entry name" value="Thiamin_PyroP_enz_cen_dom"/>
</dbReference>
<dbReference type="OrthoDB" id="4494979at2"/>
<dbReference type="CDD" id="cd07035">
    <property type="entry name" value="TPP_PYR_POX_like"/>
    <property type="match status" value="1"/>
</dbReference>
<dbReference type="Pfam" id="PF02775">
    <property type="entry name" value="TPP_enzyme_C"/>
    <property type="match status" value="1"/>
</dbReference>
<organism evidence="18 19">
    <name type="scientific">Larkinella punicea</name>
    <dbReference type="NCBI Taxonomy" id="2315727"/>
    <lineage>
        <taxon>Bacteria</taxon>
        <taxon>Pseudomonadati</taxon>
        <taxon>Bacteroidota</taxon>
        <taxon>Cytophagia</taxon>
        <taxon>Cytophagales</taxon>
        <taxon>Spirosomataceae</taxon>
        <taxon>Larkinella</taxon>
    </lineage>
</organism>
<dbReference type="GO" id="GO:0005948">
    <property type="term" value="C:acetolactate synthase complex"/>
    <property type="evidence" value="ECO:0007669"/>
    <property type="project" value="TreeGrafter"/>
</dbReference>
<keyword evidence="10 14" id="KW-0460">Magnesium</keyword>
<dbReference type="SUPFAM" id="SSF52467">
    <property type="entry name" value="DHS-like NAD/FAD-binding domain"/>
    <property type="match status" value="1"/>
</dbReference>
<keyword evidence="11 14" id="KW-0786">Thiamine pyrophosphate</keyword>
<protein>
    <recommendedName>
        <fullName evidence="4 14">Acetolactate synthase</fullName>
        <ecNumber evidence="4 14">2.2.1.6</ecNumber>
    </recommendedName>
</protein>
<dbReference type="GO" id="GO:0009097">
    <property type="term" value="P:isoleucine biosynthetic process"/>
    <property type="evidence" value="ECO:0007669"/>
    <property type="project" value="UniProtKB-UniPathway"/>
</dbReference>
<evidence type="ECO:0000256" key="4">
    <source>
        <dbReference type="ARBA" id="ARBA00013145"/>
    </source>
</evidence>
<dbReference type="InterPro" id="IPR012846">
    <property type="entry name" value="Acetolactate_synth_lsu"/>
</dbReference>
<evidence type="ECO:0000259" key="15">
    <source>
        <dbReference type="Pfam" id="PF00205"/>
    </source>
</evidence>
<evidence type="ECO:0000256" key="8">
    <source>
        <dbReference type="ARBA" id="ARBA00022723"/>
    </source>
</evidence>
<evidence type="ECO:0000256" key="14">
    <source>
        <dbReference type="RuleBase" id="RU003591"/>
    </source>
</evidence>
<comment type="cofactor">
    <cofactor evidence="14">
        <name>Mg(2+)</name>
        <dbReference type="ChEBI" id="CHEBI:18420"/>
    </cofactor>
    <text evidence="14">Binds 1 Mg(2+) ion per subunit.</text>
</comment>
<keyword evidence="6" id="KW-0285">Flavoprotein</keyword>
<evidence type="ECO:0000256" key="10">
    <source>
        <dbReference type="ARBA" id="ARBA00022842"/>
    </source>
</evidence>
<dbReference type="FunFam" id="3.40.50.1220:FF:000008">
    <property type="entry name" value="Acetolactate synthase"/>
    <property type="match status" value="1"/>
</dbReference>
<proteinExistence type="inferred from homology"/>
<dbReference type="InterPro" id="IPR000399">
    <property type="entry name" value="TPP-bd_CS"/>
</dbReference>
<keyword evidence="19" id="KW-1185">Reference proteome</keyword>
<dbReference type="InterPro" id="IPR039368">
    <property type="entry name" value="AHAS_TPP"/>
</dbReference>
<evidence type="ECO:0000256" key="6">
    <source>
        <dbReference type="ARBA" id="ARBA00022630"/>
    </source>
</evidence>
<evidence type="ECO:0000313" key="19">
    <source>
        <dbReference type="Proteomes" id="UP000253383"/>
    </source>
</evidence>
<dbReference type="NCBIfam" id="TIGR00118">
    <property type="entry name" value="acolac_lg"/>
    <property type="match status" value="1"/>
</dbReference>
<dbReference type="PANTHER" id="PTHR18968:SF13">
    <property type="entry name" value="ACETOLACTATE SYNTHASE CATALYTIC SUBUNIT, MITOCHONDRIAL"/>
    <property type="match status" value="1"/>
</dbReference>
<evidence type="ECO:0000256" key="5">
    <source>
        <dbReference type="ARBA" id="ARBA00022605"/>
    </source>
</evidence>
<dbReference type="Gene3D" id="3.40.50.970">
    <property type="match status" value="2"/>
</dbReference>
<keyword evidence="12 14" id="KW-0100">Branched-chain amino acid biosynthesis</keyword>
<evidence type="ECO:0000256" key="7">
    <source>
        <dbReference type="ARBA" id="ARBA00022679"/>
    </source>
</evidence>
<evidence type="ECO:0000259" key="16">
    <source>
        <dbReference type="Pfam" id="PF02775"/>
    </source>
</evidence>
<dbReference type="GO" id="GO:0003984">
    <property type="term" value="F:acetolactate synthase activity"/>
    <property type="evidence" value="ECO:0007669"/>
    <property type="project" value="UniProtKB-EC"/>
</dbReference>
<dbReference type="GO" id="GO:0050660">
    <property type="term" value="F:flavin adenine dinucleotide binding"/>
    <property type="evidence" value="ECO:0007669"/>
    <property type="project" value="InterPro"/>
</dbReference>
<evidence type="ECO:0000313" key="18">
    <source>
        <dbReference type="EMBL" id="RCR67919.1"/>
    </source>
</evidence>
<evidence type="ECO:0000256" key="13">
    <source>
        <dbReference type="ARBA" id="ARBA00048670"/>
    </source>
</evidence>
<sequence>MMNTTVIELTAEKPQPAVPSAKLLKPLTGAEALMQALVEEGVETIFGYPGGAIMPVYDALYDYQDRLNHILVRHEQGAAHAAEGYARVTGRAGVCLVTSGPGATNLVTGIADALIDSTPMVCLVGQVAMKLLGTDAFQETDVIGVTMPITKWNYQITSADEIPEIIAKAFYLAQSGRPGPVVIDITKNAQVELMTKSFHYKKCERVSTYRPRLIPKQDQVEKAAELINKAKKPYMLVGHGVLISKAEKELLAFVEKTGIPVATTLLGQSALSDDHPLYTGWLGMHGNYGSNVMTNQCDLLIGIGMRFDDRVTGNAELFARQAKVVHIEIDPAEIDKVIKADAPVIGDVKEVLNRLMPLVNENDHTAWRNEFRKYDDIEEEKVTQPALAPTTEKIKMAEAINLLSKKTNGEAVMVADVGQHQMMTSAYYEFKKPHSLVTSGGLGTMGFALPAAFGAKVGDPSREVIAIIGDGCFQMTLQELGTIAQNKLPVKIIILNNNYLGMVRQWQQLFFERRYSFVELQNPDFITIAKGFGIVGHTCAKREDLSASLDTLLASETPYLLEIIVEQEENVFPMVPAGTSVADIRLE</sequence>
<dbReference type="UniPathway" id="UPA00049">
    <property type="reaction ID" value="UER00059"/>
</dbReference>
<evidence type="ECO:0000256" key="2">
    <source>
        <dbReference type="ARBA" id="ARBA00005025"/>
    </source>
</evidence>
<evidence type="ECO:0000256" key="9">
    <source>
        <dbReference type="ARBA" id="ARBA00022827"/>
    </source>
</evidence>
<keyword evidence="5 14" id="KW-0028">Amino-acid biosynthesis</keyword>
<feature type="domain" description="Thiamine pyrophosphate enzyme central" evidence="15">
    <location>
        <begin position="220"/>
        <end position="355"/>
    </location>
</feature>